<evidence type="ECO:0000313" key="2">
    <source>
        <dbReference type="EMBL" id="MEX6429660.1"/>
    </source>
</evidence>
<organism evidence="2 3">
    <name type="scientific">Ferrimicrobium acidiphilum</name>
    <dbReference type="NCBI Taxonomy" id="121039"/>
    <lineage>
        <taxon>Bacteria</taxon>
        <taxon>Bacillati</taxon>
        <taxon>Actinomycetota</taxon>
        <taxon>Acidimicrobiia</taxon>
        <taxon>Acidimicrobiales</taxon>
        <taxon>Acidimicrobiaceae</taxon>
        <taxon>Ferrimicrobium</taxon>
    </lineage>
</organism>
<comment type="caution">
    <text evidence="2">The sequence shown here is derived from an EMBL/GenBank/DDBJ whole genome shotgun (WGS) entry which is preliminary data.</text>
</comment>
<keyword evidence="3" id="KW-1185">Reference proteome</keyword>
<keyword evidence="1" id="KW-1133">Transmembrane helix</keyword>
<dbReference type="EMBL" id="JBFSHR010000021">
    <property type="protein sequence ID" value="MEX6429660.1"/>
    <property type="molecule type" value="Genomic_DNA"/>
</dbReference>
<feature type="transmembrane region" description="Helical" evidence="1">
    <location>
        <begin position="166"/>
        <end position="184"/>
    </location>
</feature>
<dbReference type="Proteomes" id="UP001560267">
    <property type="component" value="Unassembled WGS sequence"/>
</dbReference>
<gene>
    <name evidence="2" type="ORF">AB6A68_07380</name>
</gene>
<evidence type="ECO:0000256" key="1">
    <source>
        <dbReference type="SAM" id="Phobius"/>
    </source>
</evidence>
<feature type="transmembrane region" description="Helical" evidence="1">
    <location>
        <begin position="9"/>
        <end position="27"/>
    </location>
</feature>
<name>A0ABV3Y2C2_9ACTN</name>
<reference evidence="2 3" key="1">
    <citation type="submission" date="2024-07" db="EMBL/GenBank/DDBJ databases">
        <title>Draft Genome Sequence of Ferrimicrobium acidiphilum Strain YE2023, Isolated from a Pulp of Bioleach Reactor.</title>
        <authorList>
            <person name="Elkina Y.A."/>
            <person name="Bulaeva A.G."/>
            <person name="Beletsky A.V."/>
            <person name="Mardanov A.V."/>
        </authorList>
    </citation>
    <scope>NUCLEOTIDE SEQUENCE [LARGE SCALE GENOMIC DNA]</scope>
    <source>
        <strain evidence="2 3">YE2023</strain>
    </source>
</reference>
<keyword evidence="1" id="KW-0472">Membrane</keyword>
<proteinExistence type="predicted"/>
<feature type="transmembrane region" description="Helical" evidence="1">
    <location>
        <begin position="47"/>
        <end position="65"/>
    </location>
</feature>
<dbReference type="RefSeq" id="WP_298387825.1">
    <property type="nucleotide sequence ID" value="NZ_JBFSHR010000021.1"/>
</dbReference>
<feature type="transmembrane region" description="Helical" evidence="1">
    <location>
        <begin position="134"/>
        <end position="154"/>
    </location>
</feature>
<keyword evidence="1" id="KW-0812">Transmembrane</keyword>
<evidence type="ECO:0000313" key="3">
    <source>
        <dbReference type="Proteomes" id="UP001560267"/>
    </source>
</evidence>
<feature type="transmembrane region" description="Helical" evidence="1">
    <location>
        <begin position="105"/>
        <end position="127"/>
    </location>
</feature>
<evidence type="ECO:0008006" key="4">
    <source>
        <dbReference type="Google" id="ProtNLM"/>
    </source>
</evidence>
<accession>A0ABV3Y2C2</accession>
<sequence length="231" mass="25842">MRERTIKTLMIAYVSLFGALLFDGVAWPTHQVNIYGISYYLVHLKTFVPLALGFLICIALVVHVGRSLPRKEQPLAILRVSFFSIGVLMAGIMLTPYTWGTFFNWAHMTLGALLFVLQLGVSIWVTLRFVRSSLNWTMIVIQFVGGLLAMFSLPDNGINVLMQGEVIFQFGFAILLLNSIASLFDDTSTTQPARRGDGVSLAVSLPDGDRERVRDVRTRTTRLSSMHSARR</sequence>
<feature type="transmembrane region" description="Helical" evidence="1">
    <location>
        <begin position="77"/>
        <end position="99"/>
    </location>
</feature>
<protein>
    <recommendedName>
        <fullName evidence="4">Cytochrome b561 domain-containing protein</fullName>
    </recommendedName>
</protein>